<evidence type="ECO:0000313" key="2">
    <source>
        <dbReference type="Proteomes" id="UP001300502"/>
    </source>
</evidence>
<gene>
    <name evidence="1" type="ORF">GAYE_SCF13G3474</name>
</gene>
<proteinExistence type="predicted"/>
<dbReference type="EMBL" id="JANCYU010000031">
    <property type="protein sequence ID" value="KAK4525566.1"/>
    <property type="molecule type" value="Genomic_DNA"/>
</dbReference>
<reference evidence="1 2" key="1">
    <citation type="submission" date="2022-07" db="EMBL/GenBank/DDBJ databases">
        <title>Genome-wide signatures of adaptation to extreme environments.</title>
        <authorList>
            <person name="Cho C.H."/>
            <person name="Yoon H.S."/>
        </authorList>
    </citation>
    <scope>NUCLEOTIDE SEQUENCE [LARGE SCALE GENOMIC DNA]</scope>
    <source>
        <strain evidence="1 2">108.79 E11</strain>
    </source>
</reference>
<dbReference type="AlphaFoldDB" id="A0AAV9IEC3"/>
<protein>
    <submittedName>
        <fullName evidence="1">Uncharacterized protein</fullName>
    </submittedName>
</protein>
<name>A0AAV9IEC3_9RHOD</name>
<dbReference type="Proteomes" id="UP001300502">
    <property type="component" value="Unassembled WGS sequence"/>
</dbReference>
<evidence type="ECO:0000313" key="1">
    <source>
        <dbReference type="EMBL" id="KAK4525566.1"/>
    </source>
</evidence>
<accession>A0AAV9IEC3</accession>
<organism evidence="1 2">
    <name type="scientific">Galdieria yellowstonensis</name>
    <dbReference type="NCBI Taxonomy" id="3028027"/>
    <lineage>
        <taxon>Eukaryota</taxon>
        <taxon>Rhodophyta</taxon>
        <taxon>Bangiophyceae</taxon>
        <taxon>Galdieriales</taxon>
        <taxon>Galdieriaceae</taxon>
        <taxon>Galdieria</taxon>
    </lineage>
</organism>
<sequence length="155" mass="18468">MFLVENKEKRRKIVDLRSIANLWELLEKHRMELLSAYRTLCKLAKAIPSPAIRQQTLDEIRKLSREYYERNQLKEMKEFCDSKIFWLKCIVPKQLWPSSIVQSTPQGDTKTFVVRNGKLEETSRSSSYEYTSGTIDPDDLRRHQQLLRRMRFGKS</sequence>
<keyword evidence="2" id="KW-1185">Reference proteome</keyword>
<comment type="caution">
    <text evidence="1">The sequence shown here is derived from an EMBL/GenBank/DDBJ whole genome shotgun (WGS) entry which is preliminary data.</text>
</comment>